<accession>A0A0A9BG40</accession>
<dbReference type="AlphaFoldDB" id="A0A0A9BG40"/>
<dbReference type="EMBL" id="GBRH01239623">
    <property type="protein sequence ID" value="JAD58272.1"/>
    <property type="molecule type" value="Transcribed_RNA"/>
</dbReference>
<proteinExistence type="predicted"/>
<evidence type="ECO:0000313" key="1">
    <source>
        <dbReference type="EMBL" id="JAD58272.1"/>
    </source>
</evidence>
<reference evidence="1" key="1">
    <citation type="submission" date="2014-09" db="EMBL/GenBank/DDBJ databases">
        <authorList>
            <person name="Magalhaes I.L.F."/>
            <person name="Oliveira U."/>
            <person name="Santos F.R."/>
            <person name="Vidigal T.H.D.A."/>
            <person name="Brescovit A.D."/>
            <person name="Santos A.J."/>
        </authorList>
    </citation>
    <scope>NUCLEOTIDE SEQUENCE</scope>
    <source>
        <tissue evidence="1">Shoot tissue taken approximately 20 cm above the soil surface</tissue>
    </source>
</reference>
<organism evidence="1">
    <name type="scientific">Arundo donax</name>
    <name type="common">Giant reed</name>
    <name type="synonym">Donax arundinaceus</name>
    <dbReference type="NCBI Taxonomy" id="35708"/>
    <lineage>
        <taxon>Eukaryota</taxon>
        <taxon>Viridiplantae</taxon>
        <taxon>Streptophyta</taxon>
        <taxon>Embryophyta</taxon>
        <taxon>Tracheophyta</taxon>
        <taxon>Spermatophyta</taxon>
        <taxon>Magnoliopsida</taxon>
        <taxon>Liliopsida</taxon>
        <taxon>Poales</taxon>
        <taxon>Poaceae</taxon>
        <taxon>PACMAD clade</taxon>
        <taxon>Arundinoideae</taxon>
        <taxon>Arundineae</taxon>
        <taxon>Arundo</taxon>
    </lineage>
</organism>
<name>A0A0A9BG40_ARUDO</name>
<reference evidence="1" key="2">
    <citation type="journal article" date="2015" name="Data Brief">
        <title>Shoot transcriptome of the giant reed, Arundo donax.</title>
        <authorList>
            <person name="Barrero R.A."/>
            <person name="Guerrero F.D."/>
            <person name="Moolhuijzen P."/>
            <person name="Goolsby J.A."/>
            <person name="Tidwell J."/>
            <person name="Bellgard S.E."/>
            <person name="Bellgard M.I."/>
        </authorList>
    </citation>
    <scope>NUCLEOTIDE SEQUENCE</scope>
    <source>
        <tissue evidence="1">Shoot tissue taken approximately 20 cm above the soil surface</tissue>
    </source>
</reference>
<protein>
    <submittedName>
        <fullName evidence="1">Uncharacterized protein</fullName>
    </submittedName>
</protein>
<sequence length="68" mass="7945">MFRVPIQVRFICLFFSDFFNIYLRSNIQQEIMRVKSTFILGVNGGTSTRLQREHGLLSPVWCLGHVNI</sequence>